<proteinExistence type="predicted"/>
<evidence type="ECO:0000259" key="1">
    <source>
        <dbReference type="Pfam" id="PF13456"/>
    </source>
</evidence>
<accession>A0ABR2EJ60</accession>
<comment type="caution">
    <text evidence="2">The sequence shown here is derived from an EMBL/GenBank/DDBJ whole genome shotgun (WGS) entry which is preliminary data.</text>
</comment>
<protein>
    <recommendedName>
        <fullName evidence="1">RNase H type-1 domain-containing protein</fullName>
    </recommendedName>
</protein>
<reference evidence="2 3" key="1">
    <citation type="journal article" date="2024" name="G3 (Bethesda)">
        <title>Genome assembly of Hibiscus sabdariffa L. provides insights into metabolisms of medicinal natural products.</title>
        <authorList>
            <person name="Kim T."/>
        </authorList>
    </citation>
    <scope>NUCLEOTIDE SEQUENCE [LARGE SCALE GENOMIC DNA]</scope>
    <source>
        <strain evidence="2">TK-2024</strain>
        <tissue evidence="2">Old leaves</tissue>
    </source>
</reference>
<dbReference type="PANTHER" id="PTHR47074">
    <property type="entry name" value="BNAC02G40300D PROTEIN"/>
    <property type="match status" value="1"/>
</dbReference>
<evidence type="ECO:0000313" key="2">
    <source>
        <dbReference type="EMBL" id="KAK8562033.1"/>
    </source>
</evidence>
<name>A0ABR2EJ60_9ROSI</name>
<dbReference type="PANTHER" id="PTHR47074:SF48">
    <property type="entry name" value="POLYNUCLEOTIDYL TRANSFERASE, RIBONUCLEASE H-LIKE SUPERFAMILY PROTEIN"/>
    <property type="match status" value="1"/>
</dbReference>
<dbReference type="EMBL" id="JBBPBM010000013">
    <property type="protein sequence ID" value="KAK8562033.1"/>
    <property type="molecule type" value="Genomic_DNA"/>
</dbReference>
<organism evidence="2 3">
    <name type="scientific">Hibiscus sabdariffa</name>
    <name type="common">roselle</name>
    <dbReference type="NCBI Taxonomy" id="183260"/>
    <lineage>
        <taxon>Eukaryota</taxon>
        <taxon>Viridiplantae</taxon>
        <taxon>Streptophyta</taxon>
        <taxon>Embryophyta</taxon>
        <taxon>Tracheophyta</taxon>
        <taxon>Spermatophyta</taxon>
        <taxon>Magnoliopsida</taxon>
        <taxon>eudicotyledons</taxon>
        <taxon>Gunneridae</taxon>
        <taxon>Pentapetalae</taxon>
        <taxon>rosids</taxon>
        <taxon>malvids</taxon>
        <taxon>Malvales</taxon>
        <taxon>Malvaceae</taxon>
        <taxon>Malvoideae</taxon>
        <taxon>Hibiscus</taxon>
    </lineage>
</organism>
<dbReference type="InterPro" id="IPR052929">
    <property type="entry name" value="RNase_H-like_EbsB-rel"/>
</dbReference>
<dbReference type="CDD" id="cd06222">
    <property type="entry name" value="RNase_H_like"/>
    <property type="match status" value="1"/>
</dbReference>
<dbReference type="Gene3D" id="3.30.420.10">
    <property type="entry name" value="Ribonuclease H-like superfamily/Ribonuclease H"/>
    <property type="match status" value="1"/>
</dbReference>
<evidence type="ECO:0000313" key="3">
    <source>
        <dbReference type="Proteomes" id="UP001472677"/>
    </source>
</evidence>
<gene>
    <name evidence="2" type="ORF">V6N12_049087</name>
</gene>
<feature type="domain" description="RNase H type-1" evidence="1">
    <location>
        <begin position="5"/>
        <end position="125"/>
    </location>
</feature>
<sequence>MVKINVDVAFDKVARSSVSGVVVRDSNGQLLGSCIQLNNAIASCFAAEAQAVIQGLAFVRDLGCRRVILESNFLTVISKLPSNKEDLSVFCPYISEARGISRNFALCQFIFTPRGGNVVAHRLAHLGKLLNLILSGLRKSQLP</sequence>
<dbReference type="InterPro" id="IPR012337">
    <property type="entry name" value="RNaseH-like_sf"/>
</dbReference>
<keyword evidence="3" id="KW-1185">Reference proteome</keyword>
<dbReference type="Pfam" id="PF13456">
    <property type="entry name" value="RVT_3"/>
    <property type="match status" value="1"/>
</dbReference>
<dbReference type="InterPro" id="IPR036397">
    <property type="entry name" value="RNaseH_sf"/>
</dbReference>
<dbReference type="InterPro" id="IPR044730">
    <property type="entry name" value="RNase_H-like_dom_plant"/>
</dbReference>
<dbReference type="InterPro" id="IPR002156">
    <property type="entry name" value="RNaseH_domain"/>
</dbReference>
<dbReference type="SUPFAM" id="SSF53098">
    <property type="entry name" value="Ribonuclease H-like"/>
    <property type="match status" value="1"/>
</dbReference>
<dbReference type="Proteomes" id="UP001472677">
    <property type="component" value="Unassembled WGS sequence"/>
</dbReference>